<sequence>MENERIQQLAKLYEHQMDVTLSENDKEKLFQVYLEYQKESAKTKSSRIIYLARSSGKTHLIRHFGVLKMFEYMETKNGK</sequence>
<evidence type="ECO:0000313" key="2">
    <source>
        <dbReference type="Proteomes" id="UP000032686"/>
    </source>
</evidence>
<name>A0A0D3MSU4_9CAUD</name>
<dbReference type="RefSeq" id="YP_009147741.1">
    <property type="nucleotide sequence ID" value="NC_027341.1"/>
</dbReference>
<accession>A0A0D3MSU4</accession>
<dbReference type="GeneID" id="24722350"/>
<dbReference type="Proteomes" id="UP000032686">
    <property type="component" value="Segment"/>
</dbReference>
<evidence type="ECO:0000313" key="1">
    <source>
        <dbReference type="EMBL" id="AIX12587.1"/>
    </source>
</evidence>
<dbReference type="EMBL" id="KM677185">
    <property type="protein sequence ID" value="AIX12587.1"/>
    <property type="molecule type" value="Genomic_DNA"/>
</dbReference>
<organism evidence="1 2">
    <name type="scientific">Lactococcus phage WRP3</name>
    <dbReference type="NCBI Taxonomy" id="1560313"/>
    <lineage>
        <taxon>Viruses</taxon>
        <taxon>Duplodnaviria</taxon>
        <taxon>Heunggongvirae</taxon>
        <taxon>Uroviricota</taxon>
        <taxon>Caudoviricetes</taxon>
        <taxon>Audreyjarvisvirus</taxon>
        <taxon>Audreyjarvisvirus WRP3</taxon>
    </lineage>
</organism>
<keyword evidence="2" id="KW-1185">Reference proteome</keyword>
<proteinExistence type="predicted"/>
<reference evidence="1 2" key="1">
    <citation type="journal article" date="2015" name="Appl. Environ. Microbiol.">
        <title>Lactococcal 949 group phages recognize a carbohydrate receptor on the host cell surface.</title>
        <authorList>
            <person name="Mahony J."/>
            <person name="Randazzo W."/>
            <person name="Neve H."/>
            <person name="Settanni L."/>
            <person name="van Sinderen D."/>
        </authorList>
    </citation>
    <scope>NUCLEOTIDE SEQUENCE [LARGE SCALE GENOMIC DNA]</scope>
    <source>
        <strain evidence="1">WRP3</strain>
    </source>
</reference>
<gene>
    <name evidence="1" type="ORF">WRP3_084</name>
</gene>
<protein>
    <submittedName>
        <fullName evidence="1">Uncharacterized protein</fullName>
    </submittedName>
</protein>
<dbReference type="KEGG" id="vg:24722350"/>
<dbReference type="OrthoDB" id="23468at10239"/>